<dbReference type="PRINTS" id="PR00455">
    <property type="entry name" value="HTHTETR"/>
</dbReference>
<organism evidence="5">
    <name type="scientific">Caulobacter sp. (strain K31)</name>
    <dbReference type="NCBI Taxonomy" id="366602"/>
    <lineage>
        <taxon>Bacteria</taxon>
        <taxon>Pseudomonadati</taxon>
        <taxon>Pseudomonadota</taxon>
        <taxon>Alphaproteobacteria</taxon>
        <taxon>Caulobacterales</taxon>
        <taxon>Caulobacteraceae</taxon>
        <taxon>Caulobacter</taxon>
    </lineage>
</organism>
<protein>
    <submittedName>
        <fullName evidence="5">Transcriptional regulator, TetR family</fullName>
    </submittedName>
</protein>
<dbReference type="InterPro" id="IPR009057">
    <property type="entry name" value="Homeodomain-like_sf"/>
</dbReference>
<evidence type="ECO:0000256" key="2">
    <source>
        <dbReference type="PROSITE-ProRule" id="PRU00335"/>
    </source>
</evidence>
<dbReference type="eggNOG" id="COG1309">
    <property type="taxonomic scope" value="Bacteria"/>
</dbReference>
<dbReference type="STRING" id="366602.Caul_0588"/>
<evidence type="ECO:0000256" key="1">
    <source>
        <dbReference type="ARBA" id="ARBA00023125"/>
    </source>
</evidence>
<dbReference type="InterPro" id="IPR050109">
    <property type="entry name" value="HTH-type_TetR-like_transc_reg"/>
</dbReference>
<sequence>MNSVKARPNKKEERREVTTRKILDVAESLFGERGLYGVTLRDVARDADVDTSLVHYYFTDKTALFNAVFARRAQEVNDMRMLSMLKYETEVGRKNMTLEGIIHAWLRPFFEKLAEGGSGWRSYGALVGTANSSPSWGTQKMTETYDQVALHLIGLFRDLMPDAPEEDLFWSYHFLTGATTFSLAQTGRVDALSGGLCSSTDMKAIAARMPPLFAEGIAAMCGQGRRADVSNWGKTARRSSPAQIANRPRAAAKSNDDGAMTSSSAKPARRTVQPKA</sequence>
<dbReference type="EMBL" id="CP000927">
    <property type="protein sequence ID" value="ABZ69721.1"/>
    <property type="molecule type" value="Genomic_DNA"/>
</dbReference>
<gene>
    <name evidence="5" type="ordered locus">Caul_0588</name>
</gene>
<feature type="DNA-binding region" description="H-T-H motif" evidence="2">
    <location>
        <begin position="39"/>
        <end position="58"/>
    </location>
</feature>
<dbReference type="AlphaFoldDB" id="B0T7I3"/>
<feature type="region of interest" description="Disordered" evidence="3">
    <location>
        <begin position="231"/>
        <end position="276"/>
    </location>
</feature>
<proteinExistence type="predicted"/>
<dbReference type="GO" id="GO:0000976">
    <property type="term" value="F:transcription cis-regulatory region binding"/>
    <property type="evidence" value="ECO:0007669"/>
    <property type="project" value="TreeGrafter"/>
</dbReference>
<reference evidence="5" key="1">
    <citation type="submission" date="2008-01" db="EMBL/GenBank/DDBJ databases">
        <title>Complete sequence of chromosome of Caulobacter sp. K31.</title>
        <authorList>
            <consortium name="US DOE Joint Genome Institute"/>
            <person name="Copeland A."/>
            <person name="Lucas S."/>
            <person name="Lapidus A."/>
            <person name="Barry K."/>
            <person name="Glavina del Rio T."/>
            <person name="Dalin E."/>
            <person name="Tice H."/>
            <person name="Pitluck S."/>
            <person name="Bruce D."/>
            <person name="Goodwin L."/>
            <person name="Thompson L.S."/>
            <person name="Brettin T."/>
            <person name="Detter J.C."/>
            <person name="Han C."/>
            <person name="Schmutz J."/>
            <person name="Larimer F."/>
            <person name="Land M."/>
            <person name="Hauser L."/>
            <person name="Kyrpides N."/>
            <person name="Kim E."/>
            <person name="Stephens C."/>
            <person name="Richardson P."/>
        </authorList>
    </citation>
    <scope>NUCLEOTIDE SEQUENCE [LARGE SCALE GENOMIC DNA]</scope>
    <source>
        <strain evidence="5">K31</strain>
    </source>
</reference>
<dbReference type="InterPro" id="IPR001647">
    <property type="entry name" value="HTH_TetR"/>
</dbReference>
<keyword evidence="1 2" id="KW-0238">DNA-binding</keyword>
<dbReference type="OrthoDB" id="2356263at2"/>
<dbReference type="Pfam" id="PF00440">
    <property type="entry name" value="TetR_N"/>
    <property type="match status" value="1"/>
</dbReference>
<dbReference type="KEGG" id="cak:Caul_0588"/>
<dbReference type="InterPro" id="IPR036271">
    <property type="entry name" value="Tet_transcr_reg_TetR-rel_C_sf"/>
</dbReference>
<dbReference type="InterPro" id="IPR041586">
    <property type="entry name" value="PsrA_TetR_C"/>
</dbReference>
<evidence type="ECO:0000259" key="4">
    <source>
        <dbReference type="PROSITE" id="PS50977"/>
    </source>
</evidence>
<dbReference type="GO" id="GO:0003700">
    <property type="term" value="F:DNA-binding transcription factor activity"/>
    <property type="evidence" value="ECO:0007669"/>
    <property type="project" value="TreeGrafter"/>
</dbReference>
<dbReference type="SUPFAM" id="SSF48498">
    <property type="entry name" value="Tetracyclin repressor-like, C-terminal domain"/>
    <property type="match status" value="1"/>
</dbReference>
<dbReference type="Gene3D" id="1.10.357.10">
    <property type="entry name" value="Tetracycline Repressor, domain 2"/>
    <property type="match status" value="1"/>
</dbReference>
<dbReference type="SUPFAM" id="SSF46689">
    <property type="entry name" value="Homeodomain-like"/>
    <property type="match status" value="1"/>
</dbReference>
<dbReference type="Pfam" id="PF17939">
    <property type="entry name" value="TetR_C_30"/>
    <property type="match status" value="1"/>
</dbReference>
<dbReference type="HOGENOM" id="CLU_069356_19_1_5"/>
<accession>B0T7I3</accession>
<feature type="domain" description="HTH tetR-type" evidence="4">
    <location>
        <begin position="16"/>
        <end position="76"/>
    </location>
</feature>
<name>B0T7I3_CAUSK</name>
<dbReference type="PANTHER" id="PTHR30055">
    <property type="entry name" value="HTH-TYPE TRANSCRIPTIONAL REGULATOR RUTR"/>
    <property type="match status" value="1"/>
</dbReference>
<dbReference type="PROSITE" id="PS50977">
    <property type="entry name" value="HTH_TETR_2"/>
    <property type="match status" value="1"/>
</dbReference>
<evidence type="ECO:0000256" key="3">
    <source>
        <dbReference type="SAM" id="MobiDB-lite"/>
    </source>
</evidence>
<dbReference type="PANTHER" id="PTHR30055:SF226">
    <property type="entry name" value="HTH-TYPE TRANSCRIPTIONAL REGULATOR PKSA"/>
    <property type="match status" value="1"/>
</dbReference>
<evidence type="ECO:0000313" key="5">
    <source>
        <dbReference type="EMBL" id="ABZ69721.1"/>
    </source>
</evidence>